<dbReference type="PANTHER" id="PTHR11247:SF8">
    <property type="entry name" value="PALMITOYL-PROTEIN THIOESTERASE 1"/>
    <property type="match status" value="1"/>
</dbReference>
<evidence type="ECO:0000256" key="16">
    <source>
        <dbReference type="ARBA" id="ARBA00031934"/>
    </source>
</evidence>
<dbReference type="InterPro" id="IPR002472">
    <property type="entry name" value="Palm_thioest"/>
</dbReference>
<feature type="signal peptide" evidence="21">
    <location>
        <begin position="1"/>
        <end position="23"/>
    </location>
</feature>
<evidence type="ECO:0000256" key="9">
    <source>
        <dbReference type="ARBA" id="ARBA00022729"/>
    </source>
</evidence>
<organism evidence="22 23">
    <name type="scientific">Ridgeia piscesae</name>
    <name type="common">Tubeworm</name>
    <dbReference type="NCBI Taxonomy" id="27915"/>
    <lineage>
        <taxon>Eukaryota</taxon>
        <taxon>Metazoa</taxon>
        <taxon>Spiralia</taxon>
        <taxon>Lophotrochozoa</taxon>
        <taxon>Annelida</taxon>
        <taxon>Polychaeta</taxon>
        <taxon>Sedentaria</taxon>
        <taxon>Canalipalpata</taxon>
        <taxon>Sabellida</taxon>
        <taxon>Siboglinidae</taxon>
        <taxon>Ridgeia</taxon>
    </lineage>
</organism>
<dbReference type="GO" id="GO:0005794">
    <property type="term" value="C:Golgi apparatus"/>
    <property type="evidence" value="ECO:0007669"/>
    <property type="project" value="UniProtKB-SubCell"/>
</dbReference>
<comment type="catalytic activity">
    <reaction evidence="17">
        <text>S-hexadecanoyl-L-cysteinyl-[protein] + H2O = L-cysteinyl-[protein] + hexadecanoate + H(+)</text>
        <dbReference type="Rhea" id="RHEA:19233"/>
        <dbReference type="Rhea" id="RHEA-COMP:10131"/>
        <dbReference type="Rhea" id="RHEA-COMP:11032"/>
        <dbReference type="ChEBI" id="CHEBI:7896"/>
        <dbReference type="ChEBI" id="CHEBI:15377"/>
        <dbReference type="ChEBI" id="CHEBI:15378"/>
        <dbReference type="ChEBI" id="CHEBI:29950"/>
        <dbReference type="ChEBI" id="CHEBI:74151"/>
        <dbReference type="EC" id="3.1.2.22"/>
    </reaction>
</comment>
<proteinExistence type="inferred from homology"/>
<evidence type="ECO:0000256" key="10">
    <source>
        <dbReference type="ARBA" id="ARBA00022801"/>
    </source>
</evidence>
<keyword evidence="23" id="KW-1185">Reference proteome</keyword>
<keyword evidence="9 21" id="KW-0732">Signal</keyword>
<dbReference type="GO" id="GO:0005576">
    <property type="term" value="C:extracellular region"/>
    <property type="evidence" value="ECO:0007669"/>
    <property type="project" value="UniProtKB-SubCell"/>
</dbReference>
<comment type="subcellular location">
    <subcellularLocation>
        <location evidence="1">Endoplasmic reticulum</location>
    </subcellularLocation>
    <subcellularLocation>
        <location evidence="3">Golgi apparatus</location>
    </subcellularLocation>
    <subcellularLocation>
        <location evidence="2">Lysosome</location>
    </subcellularLocation>
    <subcellularLocation>
        <location evidence="4">Secreted</location>
    </subcellularLocation>
</comment>
<evidence type="ECO:0000256" key="3">
    <source>
        <dbReference type="ARBA" id="ARBA00004555"/>
    </source>
</evidence>
<comment type="catalytic activity">
    <reaction evidence="19">
        <text>S-hexadecanoyl-N-acetylcysteine methyl ester + H2O = N-acetylcysteine methyl ester + hexadecanoate + H(+)</text>
        <dbReference type="Rhea" id="RHEA:84103"/>
        <dbReference type="ChEBI" id="CHEBI:7896"/>
        <dbReference type="ChEBI" id="CHEBI:15377"/>
        <dbReference type="ChEBI" id="CHEBI:15378"/>
        <dbReference type="ChEBI" id="CHEBI:233604"/>
        <dbReference type="ChEBI" id="CHEBI:233605"/>
    </reaction>
</comment>
<evidence type="ECO:0000256" key="8">
    <source>
        <dbReference type="ARBA" id="ARBA00022525"/>
    </source>
</evidence>
<dbReference type="EC" id="3.1.2.22" evidence="6"/>
<dbReference type="Proteomes" id="UP001209878">
    <property type="component" value="Unassembled WGS sequence"/>
</dbReference>
<feature type="chain" id="PRO_5041898683" description="Palmitoyl-protein thioesterase 1" evidence="21">
    <location>
        <begin position="24"/>
        <end position="302"/>
    </location>
</feature>
<evidence type="ECO:0000256" key="11">
    <source>
        <dbReference type="ARBA" id="ARBA00022824"/>
    </source>
</evidence>
<evidence type="ECO:0000313" key="23">
    <source>
        <dbReference type="Proteomes" id="UP001209878"/>
    </source>
</evidence>
<evidence type="ECO:0000256" key="1">
    <source>
        <dbReference type="ARBA" id="ARBA00004240"/>
    </source>
</evidence>
<evidence type="ECO:0000256" key="14">
    <source>
        <dbReference type="ARBA" id="ARBA00023180"/>
    </source>
</evidence>
<dbReference type="Gene3D" id="3.40.50.1820">
    <property type="entry name" value="alpha/beta hydrolase"/>
    <property type="match status" value="1"/>
</dbReference>
<evidence type="ECO:0000256" key="19">
    <source>
        <dbReference type="ARBA" id="ARBA00093191"/>
    </source>
</evidence>
<evidence type="ECO:0000256" key="15">
    <source>
        <dbReference type="ARBA" id="ARBA00023228"/>
    </source>
</evidence>
<dbReference type="InterPro" id="IPR029058">
    <property type="entry name" value="AB_hydrolase_fold"/>
</dbReference>
<keyword evidence="8" id="KW-0964">Secreted</keyword>
<keyword evidence="15" id="KW-0458">Lysosome</keyword>
<gene>
    <name evidence="22" type="ORF">NP493_407g03063</name>
</gene>
<dbReference type="GO" id="GO:0006898">
    <property type="term" value="P:receptor-mediated endocytosis"/>
    <property type="evidence" value="ECO:0007669"/>
    <property type="project" value="TreeGrafter"/>
</dbReference>
<dbReference type="SUPFAM" id="SSF53474">
    <property type="entry name" value="alpha/beta-Hydrolases"/>
    <property type="match status" value="1"/>
</dbReference>
<dbReference type="Pfam" id="PF02089">
    <property type="entry name" value="Palm_thioest"/>
    <property type="match status" value="1"/>
</dbReference>
<dbReference type="GO" id="GO:0005783">
    <property type="term" value="C:endoplasmic reticulum"/>
    <property type="evidence" value="ECO:0007669"/>
    <property type="project" value="UniProtKB-SubCell"/>
</dbReference>
<protein>
    <recommendedName>
        <fullName evidence="7">Palmitoyl-protein thioesterase 1</fullName>
        <ecNumber evidence="6">3.1.2.22</ecNumber>
    </recommendedName>
    <alternativeName>
        <fullName evidence="16">Palmitoyl-protein hydrolase 1</fullName>
    </alternativeName>
</protein>
<comment type="catalytic activity">
    <reaction evidence="18">
        <text>hexadecanoyl-CoA + H2O = hexadecanoate + CoA + H(+)</text>
        <dbReference type="Rhea" id="RHEA:16645"/>
        <dbReference type="ChEBI" id="CHEBI:7896"/>
        <dbReference type="ChEBI" id="CHEBI:15377"/>
        <dbReference type="ChEBI" id="CHEBI:15378"/>
        <dbReference type="ChEBI" id="CHEBI:57287"/>
        <dbReference type="ChEBI" id="CHEBI:57379"/>
        <dbReference type="EC" id="3.1.2.2"/>
    </reaction>
    <physiologicalReaction direction="left-to-right" evidence="18">
        <dbReference type="Rhea" id="RHEA:16646"/>
    </physiologicalReaction>
</comment>
<evidence type="ECO:0000256" key="2">
    <source>
        <dbReference type="ARBA" id="ARBA00004371"/>
    </source>
</evidence>
<dbReference type="EMBL" id="JAODUO010000407">
    <property type="protein sequence ID" value="KAK2181183.1"/>
    <property type="molecule type" value="Genomic_DNA"/>
</dbReference>
<dbReference type="PANTHER" id="PTHR11247">
    <property type="entry name" value="PALMITOYL-PROTEIN THIOESTERASE/DOLICHYLDIPHOSPHATASE 1"/>
    <property type="match status" value="1"/>
</dbReference>
<keyword evidence="11" id="KW-0256">Endoplasmic reticulum</keyword>
<dbReference type="GO" id="GO:0005764">
    <property type="term" value="C:lysosome"/>
    <property type="evidence" value="ECO:0007669"/>
    <property type="project" value="UniProtKB-SubCell"/>
</dbReference>
<evidence type="ECO:0000256" key="17">
    <source>
        <dbReference type="ARBA" id="ARBA00047337"/>
    </source>
</evidence>
<accession>A0AAD9L2H3</accession>
<dbReference type="PRINTS" id="PR00414">
    <property type="entry name" value="PPTHIESTRASE"/>
</dbReference>
<evidence type="ECO:0000256" key="4">
    <source>
        <dbReference type="ARBA" id="ARBA00004613"/>
    </source>
</evidence>
<sequence>MNPSAIIVLFCLHFGVTVQHVSGQTQSVTLPVVIWHGMGDSCCNPLSMGFIKSMIEKHIPGVYVRSLMIGNNIVEDTAKGFLGNVNSQIEDVCQKIAADPKLKSGYNAIGFSQGGQFLRAVAQRCPYPPMNNLVSIGGQHQGVYGFPRCPGGNYKICNYVRKLLNLGAYVSFVQDSLVQAEYWQDPLDEATYKAKSVFLADINQEKVFNATYKKNLMRLKNFVMVKFLNDTMVEPKETEWFGFYRPGQAEKVVPLQQTALYQKDLLGLKEMDKAGKLHFLSVIGDHLQISTDWFIKNLMKFL</sequence>
<dbReference type="GO" id="GO:0008474">
    <property type="term" value="F:palmitoyl-(protein) hydrolase activity"/>
    <property type="evidence" value="ECO:0007669"/>
    <property type="project" value="UniProtKB-EC"/>
</dbReference>
<keyword evidence="13" id="KW-1015">Disulfide bond</keyword>
<evidence type="ECO:0000256" key="21">
    <source>
        <dbReference type="SAM" id="SignalP"/>
    </source>
</evidence>
<dbReference type="FunFam" id="3.40.50.1820:FF:000098">
    <property type="entry name" value="palmitoyl-protein thioesterase 1"/>
    <property type="match status" value="1"/>
</dbReference>
<evidence type="ECO:0000256" key="13">
    <source>
        <dbReference type="ARBA" id="ARBA00023157"/>
    </source>
</evidence>
<evidence type="ECO:0000256" key="18">
    <source>
        <dbReference type="ARBA" id="ARBA00047734"/>
    </source>
</evidence>
<evidence type="ECO:0000256" key="5">
    <source>
        <dbReference type="ARBA" id="ARBA00010758"/>
    </source>
</evidence>
<keyword evidence="12" id="KW-0333">Golgi apparatus</keyword>
<comment type="caution">
    <text evidence="22">The sequence shown here is derived from an EMBL/GenBank/DDBJ whole genome shotgun (WGS) entry which is preliminary data.</text>
</comment>
<evidence type="ECO:0000256" key="12">
    <source>
        <dbReference type="ARBA" id="ARBA00023034"/>
    </source>
</evidence>
<name>A0AAD9L2H3_RIDPI</name>
<evidence type="ECO:0000256" key="20">
    <source>
        <dbReference type="ARBA" id="ARBA00093223"/>
    </source>
</evidence>
<evidence type="ECO:0000256" key="6">
    <source>
        <dbReference type="ARBA" id="ARBA00012423"/>
    </source>
</evidence>
<keyword evidence="14" id="KW-0325">Glycoprotein</keyword>
<reference evidence="22" key="1">
    <citation type="journal article" date="2023" name="Mol. Biol. Evol.">
        <title>Third-Generation Sequencing Reveals the Adaptive Role of the Epigenome in Three Deep-Sea Polychaetes.</title>
        <authorList>
            <person name="Perez M."/>
            <person name="Aroh O."/>
            <person name="Sun Y."/>
            <person name="Lan Y."/>
            <person name="Juniper S.K."/>
            <person name="Young C.R."/>
            <person name="Angers B."/>
            <person name="Qian P.Y."/>
        </authorList>
    </citation>
    <scope>NUCLEOTIDE SEQUENCE</scope>
    <source>
        <strain evidence="22">R07B-5</strain>
    </source>
</reference>
<dbReference type="AlphaFoldDB" id="A0AAD9L2H3"/>
<comment type="similarity">
    <text evidence="5">Belongs to the palmitoyl-protein thioesterase family.</text>
</comment>
<comment type="catalytic activity">
    <reaction evidence="20">
        <text>S-hexadecanoyl-N-acetylcysteamine + H2O = N-acetylcysteamine + hexadecanoate + H(+)</text>
        <dbReference type="Rhea" id="RHEA:84099"/>
        <dbReference type="ChEBI" id="CHEBI:7896"/>
        <dbReference type="ChEBI" id="CHEBI:15377"/>
        <dbReference type="ChEBI" id="CHEBI:15378"/>
        <dbReference type="ChEBI" id="CHEBI:74410"/>
        <dbReference type="ChEBI" id="CHEBI:233601"/>
    </reaction>
</comment>
<evidence type="ECO:0000313" key="22">
    <source>
        <dbReference type="EMBL" id="KAK2181183.1"/>
    </source>
</evidence>
<keyword evidence="10" id="KW-0378">Hydrolase</keyword>
<evidence type="ECO:0000256" key="7">
    <source>
        <dbReference type="ARBA" id="ARBA00014212"/>
    </source>
</evidence>